<comment type="caution">
    <text evidence="2">The sequence shown here is derived from an EMBL/GenBank/DDBJ whole genome shotgun (WGS) entry which is preliminary data.</text>
</comment>
<feature type="compositionally biased region" description="Low complexity" evidence="1">
    <location>
        <begin position="68"/>
        <end position="80"/>
    </location>
</feature>
<dbReference type="AlphaFoldDB" id="A0A9W9YLR2"/>
<evidence type="ECO:0000256" key="1">
    <source>
        <dbReference type="SAM" id="MobiDB-lite"/>
    </source>
</evidence>
<evidence type="ECO:0000313" key="2">
    <source>
        <dbReference type="EMBL" id="KAJ7354993.1"/>
    </source>
</evidence>
<dbReference type="Proteomes" id="UP001163046">
    <property type="component" value="Unassembled WGS sequence"/>
</dbReference>
<reference evidence="2" key="1">
    <citation type="submission" date="2023-01" db="EMBL/GenBank/DDBJ databases">
        <title>Genome assembly of the deep-sea coral Lophelia pertusa.</title>
        <authorList>
            <person name="Herrera S."/>
            <person name="Cordes E."/>
        </authorList>
    </citation>
    <scope>NUCLEOTIDE SEQUENCE</scope>
    <source>
        <strain evidence="2">USNM1676648</strain>
        <tissue evidence="2">Polyp</tissue>
    </source>
</reference>
<proteinExistence type="predicted"/>
<dbReference type="EMBL" id="MU827329">
    <property type="protein sequence ID" value="KAJ7354993.1"/>
    <property type="molecule type" value="Genomic_DNA"/>
</dbReference>
<feature type="region of interest" description="Disordered" evidence="1">
    <location>
        <begin position="65"/>
        <end position="97"/>
    </location>
</feature>
<name>A0A9W9YLR2_9CNID</name>
<gene>
    <name evidence="2" type="ORF">OS493_028656</name>
</gene>
<keyword evidence="3" id="KW-1185">Reference proteome</keyword>
<sequence length="224" mass="25940">MRMPEDHVRSSPSLDPCPVLGPVYRPSLTDFSINRILGLEDDAGRIIVKTIFMLQVLKHSYSDTIPRSSPYSDNTSSTSDLTASRSRRHIQRSHRGRSDSARLLADEVWELERAYKRRHIWMSEARRNWCRGLGDSSQKSESPLQITGSKLNVCPTTQSTNTADYRRSSFKSNQFRARSSLLVPMSTRTSSREDLLRPRKDYRTAVDYVNTEPYEFRFKKKFEI</sequence>
<protein>
    <submittedName>
        <fullName evidence="2">Uncharacterized protein</fullName>
    </submittedName>
</protein>
<accession>A0A9W9YLR2</accession>
<evidence type="ECO:0000313" key="3">
    <source>
        <dbReference type="Proteomes" id="UP001163046"/>
    </source>
</evidence>
<feature type="compositionally biased region" description="Basic residues" evidence="1">
    <location>
        <begin position="85"/>
        <end position="95"/>
    </location>
</feature>
<organism evidence="2 3">
    <name type="scientific">Desmophyllum pertusum</name>
    <dbReference type="NCBI Taxonomy" id="174260"/>
    <lineage>
        <taxon>Eukaryota</taxon>
        <taxon>Metazoa</taxon>
        <taxon>Cnidaria</taxon>
        <taxon>Anthozoa</taxon>
        <taxon>Hexacorallia</taxon>
        <taxon>Scleractinia</taxon>
        <taxon>Caryophylliina</taxon>
        <taxon>Caryophylliidae</taxon>
        <taxon>Desmophyllum</taxon>
    </lineage>
</organism>